<reference evidence="2" key="1">
    <citation type="journal article" date="2015" name="Proc. Natl. Acad. Sci. U.S.A.">
        <title>Networks of energetic and metabolic interactions define dynamics in microbial communities.</title>
        <authorList>
            <person name="Embree M."/>
            <person name="Liu J.K."/>
            <person name="Al-Bassam M.M."/>
            <person name="Zengler K."/>
        </authorList>
    </citation>
    <scope>NUCLEOTIDE SEQUENCE</scope>
</reference>
<evidence type="ECO:0000256" key="1">
    <source>
        <dbReference type="SAM" id="Phobius"/>
    </source>
</evidence>
<organism evidence="2">
    <name type="scientific">hydrocarbon metagenome</name>
    <dbReference type="NCBI Taxonomy" id="938273"/>
    <lineage>
        <taxon>unclassified sequences</taxon>
        <taxon>metagenomes</taxon>
        <taxon>ecological metagenomes</taxon>
    </lineage>
</organism>
<keyword evidence="1" id="KW-0472">Membrane</keyword>
<keyword evidence="1" id="KW-0812">Transmembrane</keyword>
<gene>
    <name evidence="2" type="ORF">ASZ90_015580</name>
</gene>
<feature type="transmembrane region" description="Helical" evidence="1">
    <location>
        <begin position="160"/>
        <end position="181"/>
    </location>
</feature>
<comment type="caution">
    <text evidence="2">The sequence shown here is derived from an EMBL/GenBank/DDBJ whole genome shotgun (WGS) entry which is preliminary data.</text>
</comment>
<protein>
    <submittedName>
        <fullName evidence="2">Uncharacterized protein</fullName>
    </submittedName>
</protein>
<evidence type="ECO:0000313" key="2">
    <source>
        <dbReference type="EMBL" id="KUG14769.1"/>
    </source>
</evidence>
<name>A0A0W8F1R4_9ZZZZ</name>
<dbReference type="EMBL" id="LNQE01001620">
    <property type="protein sequence ID" value="KUG14769.1"/>
    <property type="molecule type" value="Genomic_DNA"/>
</dbReference>
<dbReference type="Pfam" id="PF19119">
    <property type="entry name" value="DUF5803"/>
    <property type="match status" value="1"/>
</dbReference>
<proteinExistence type="predicted"/>
<dbReference type="InterPro" id="IPR043826">
    <property type="entry name" value="DUF5803"/>
</dbReference>
<accession>A0A0W8F1R4</accession>
<sequence>MLLIPGTALALTAEYRIVPDGSEYQGSVELVNASQYSFAETGLLGERLPVQVSNVTLLGKCFPPPCTFTWSDRFTISFPEGNYTLRFVAPIRQNTLVAAFPEPYTVVVRLPPGFDVRNSLIGSMSAGARVTEATDGSLTVTWNATRSAELRFYTEDRVTMLALFGQFWIVIAIVLLLPFLFSRRMRQ</sequence>
<keyword evidence="1" id="KW-1133">Transmembrane helix</keyword>
<dbReference type="AlphaFoldDB" id="A0A0W8F1R4"/>